<dbReference type="Gene3D" id="3.40.50.740">
    <property type="match status" value="1"/>
</dbReference>
<organism evidence="6 7">
    <name type="scientific">Anoxybacillus andreesenii</name>
    <dbReference type="NCBI Taxonomy" id="1325932"/>
    <lineage>
        <taxon>Bacteria</taxon>
        <taxon>Bacillati</taxon>
        <taxon>Bacillota</taxon>
        <taxon>Bacilli</taxon>
        <taxon>Bacillales</taxon>
        <taxon>Anoxybacillaceae</taxon>
        <taxon>Anoxybacillus</taxon>
    </lineage>
</organism>
<dbReference type="SUPFAM" id="SSF53706">
    <property type="entry name" value="Formate dehydrogenase/DMSO reductase, domains 1-3"/>
    <property type="match status" value="1"/>
</dbReference>
<feature type="domain" description="Molybdopterin oxidoreductase" evidence="4">
    <location>
        <begin position="2"/>
        <end position="318"/>
    </location>
</feature>
<keyword evidence="2" id="KW-0408">Iron</keyword>
<gene>
    <name evidence="6" type="ORF">J2S07_003034</name>
</gene>
<dbReference type="CDD" id="cd00508">
    <property type="entry name" value="MopB_CT_Fdh-Nap-like"/>
    <property type="match status" value="1"/>
</dbReference>
<dbReference type="EMBL" id="JAUSTU010000014">
    <property type="protein sequence ID" value="MDQ0156713.1"/>
    <property type="molecule type" value="Genomic_DNA"/>
</dbReference>
<dbReference type="InterPro" id="IPR006655">
    <property type="entry name" value="Mopterin_OxRdtase_prok_CS"/>
</dbReference>
<dbReference type="Proteomes" id="UP001231362">
    <property type="component" value="Unassembled WGS sequence"/>
</dbReference>
<comment type="caution">
    <text evidence="6">The sequence shown here is derived from an EMBL/GenBank/DDBJ whole genome shotgun (WGS) entry which is preliminary data.</text>
</comment>
<keyword evidence="3" id="KW-0411">Iron-sulfur</keyword>
<dbReference type="InterPro" id="IPR009010">
    <property type="entry name" value="Asp_de-COase-like_dom_sf"/>
</dbReference>
<dbReference type="SUPFAM" id="SSF50692">
    <property type="entry name" value="ADC-like"/>
    <property type="match status" value="1"/>
</dbReference>
<dbReference type="InterPro" id="IPR050123">
    <property type="entry name" value="Prok_molybdopt-oxidoreductase"/>
</dbReference>
<keyword evidence="1" id="KW-0479">Metal-binding</keyword>
<protein>
    <submittedName>
        <fullName evidence="6">Molibdopterin-dependent oxidoreductase YjgC</fullName>
    </submittedName>
</protein>
<dbReference type="Pfam" id="PF01568">
    <property type="entry name" value="Molydop_binding"/>
    <property type="match status" value="1"/>
</dbReference>
<proteinExistence type="predicted"/>
<feature type="domain" description="Molybdopterin dinucleotide-binding" evidence="5">
    <location>
        <begin position="408"/>
        <end position="515"/>
    </location>
</feature>
<evidence type="ECO:0000313" key="7">
    <source>
        <dbReference type="Proteomes" id="UP001231362"/>
    </source>
</evidence>
<evidence type="ECO:0000259" key="5">
    <source>
        <dbReference type="Pfam" id="PF01568"/>
    </source>
</evidence>
<evidence type="ECO:0000256" key="3">
    <source>
        <dbReference type="ARBA" id="ARBA00023014"/>
    </source>
</evidence>
<dbReference type="Gene3D" id="2.40.40.20">
    <property type="match status" value="1"/>
</dbReference>
<dbReference type="InterPro" id="IPR006657">
    <property type="entry name" value="MoPterin_dinucl-bd_dom"/>
</dbReference>
<keyword evidence="7" id="KW-1185">Reference proteome</keyword>
<evidence type="ECO:0000256" key="1">
    <source>
        <dbReference type="ARBA" id="ARBA00022723"/>
    </source>
</evidence>
<dbReference type="PANTHER" id="PTHR43105:SF10">
    <property type="entry name" value="NADH-QUINONE OXIDOREDUCTASE SUBUNIT G"/>
    <property type="match status" value="1"/>
</dbReference>
<reference evidence="6 7" key="1">
    <citation type="submission" date="2023-07" db="EMBL/GenBank/DDBJ databases">
        <title>Genomic Encyclopedia of Type Strains, Phase IV (KMG-IV): sequencing the most valuable type-strain genomes for metagenomic binning, comparative biology and taxonomic classification.</title>
        <authorList>
            <person name="Goeker M."/>
        </authorList>
    </citation>
    <scope>NUCLEOTIDE SEQUENCE [LARGE SCALE GENOMIC DNA]</scope>
    <source>
        <strain evidence="6 7">DSM 23948</strain>
    </source>
</reference>
<dbReference type="PANTHER" id="PTHR43105">
    <property type="entry name" value="RESPIRATORY NITRATE REDUCTASE"/>
    <property type="match status" value="1"/>
</dbReference>
<evidence type="ECO:0000313" key="6">
    <source>
        <dbReference type="EMBL" id="MDQ0156713.1"/>
    </source>
</evidence>
<sequence length="521" mass="58897">MLLLMGSNTTEAHPIIANRMKKAVKQGLKITVVDPRKIEMVKVSHRHLQIEVGSDIALMNGMMHVIINEGLYDATWVEEHTTDFERLKEQVRTYTPEYTSMITGISESEIVATAREYATAENAMIAYTLGITEHHCGVNNVFDIANLALLTGHIGKRGNGIMPLRGQNNVQGAGDMGCLPNLITGGRPITDDEYRGRFEEHWGVKINPHVGDTQTRTFERMENGEVKALYIVGENPLLADVHLNHTEKLFDNLDLLVVQDIFLTDTARKADVVLPAKSWGEVEGTYTNTDRRIQRVREAVVAHPNVREDWEILCDLSRRLGYDMNYSSSEEIWEEIRLLAHEMYGGISYSRLEKEYSLHYPCPSEDHPGTFVLHERFYQPVEGGSKKAPFVPVSYTPPMEMPDEEYPFTLTTGRRLESYNTHTQTRHYADGAKIKQAEERVDIHPQDAEGLGITDGELVEVSSRRGRLEVKAKVTEQVVPGLVFMSFHWSEVPTNVLTLNEYDPISGTAEYKACAVKIRKL</sequence>
<dbReference type="Pfam" id="PF00384">
    <property type="entry name" value="Molybdopterin"/>
    <property type="match status" value="1"/>
</dbReference>
<dbReference type="PROSITE" id="PS00932">
    <property type="entry name" value="MOLYBDOPTERIN_PROK_3"/>
    <property type="match status" value="1"/>
</dbReference>
<dbReference type="Gene3D" id="3.40.228.10">
    <property type="entry name" value="Dimethylsulfoxide Reductase, domain 2"/>
    <property type="match status" value="1"/>
</dbReference>
<accession>A0ABT9V6Y5</accession>
<name>A0ABT9V6Y5_9BACL</name>
<dbReference type="InterPro" id="IPR006656">
    <property type="entry name" value="Mopterin_OxRdtase"/>
</dbReference>
<evidence type="ECO:0000256" key="2">
    <source>
        <dbReference type="ARBA" id="ARBA00023004"/>
    </source>
</evidence>
<evidence type="ECO:0000259" key="4">
    <source>
        <dbReference type="Pfam" id="PF00384"/>
    </source>
</evidence>